<keyword evidence="2 4" id="KW-0808">Transferase</keyword>
<feature type="domain" description="Glycosyl transferase family 1" evidence="3">
    <location>
        <begin position="251"/>
        <end position="407"/>
    </location>
</feature>
<reference evidence="4 5" key="1">
    <citation type="submission" date="2020-06" db="EMBL/GenBank/DDBJ databases">
        <authorList>
            <person name="Jo H."/>
        </authorList>
    </citation>
    <scope>NUCLEOTIDE SEQUENCE [LARGE SCALE GENOMIC DNA]</scope>
    <source>
        <strain evidence="4 5">I46</strain>
    </source>
</reference>
<dbReference type="SUPFAM" id="SSF53756">
    <property type="entry name" value="UDP-Glycosyltransferase/glycogen phosphorylase"/>
    <property type="match status" value="1"/>
</dbReference>
<accession>A0A7D5EXJ2</accession>
<dbReference type="Proteomes" id="UP000509638">
    <property type="component" value="Chromosome"/>
</dbReference>
<sequence>MTTALLDRSRLFAEAGTPVDVLTLDDRARPLGPDSGVPIGAGVRIRNLYDWARSGSMSPGTALPEAPAALDTADDGVIVDEADGVVLRLLRLGGNGKPRDIDHLRPDGTIALSERRVGTRGRMLLARDAAGRPVRAWRLRYDLYSAWLDHLIDTDEAFVIVDSKTVAPFAAGYHRRRATTVHVVHGSHRGPTPGSVRASRQAVFSRLADFDATVFATEAQAADVREIVGGRPFLTNIAHPVRTIPPAALPREGKRTGAVVLARLEPIKRVEDAIAALLLTRGRSGTDIPLDVYGRGSRADDLAALAAGDPGIRFHGHTDDPAAALSSASVLLLTSRSEAFGLVLLEAMAAGCLPIAYDIAYGPAELIRDGVNGWLVPEGDVDALADAVRAAAELDPDRRAAMRARARATAAEYDGARIRRRWAGVLRRARRRRRLRGGMRRVLSTARGVAGALKRRLSPKRR</sequence>
<dbReference type="PANTHER" id="PTHR12526">
    <property type="entry name" value="GLYCOSYLTRANSFERASE"/>
    <property type="match status" value="1"/>
</dbReference>
<keyword evidence="1" id="KW-0328">Glycosyltransferase</keyword>
<evidence type="ECO:0000256" key="1">
    <source>
        <dbReference type="ARBA" id="ARBA00022676"/>
    </source>
</evidence>
<organism evidence="4 5">
    <name type="scientific">Microbacterium oleivorans</name>
    <dbReference type="NCBI Taxonomy" id="273677"/>
    <lineage>
        <taxon>Bacteria</taxon>
        <taxon>Bacillati</taxon>
        <taxon>Actinomycetota</taxon>
        <taxon>Actinomycetes</taxon>
        <taxon>Micrococcales</taxon>
        <taxon>Microbacteriaceae</taxon>
        <taxon>Microbacterium</taxon>
    </lineage>
</organism>
<dbReference type="Pfam" id="PF00534">
    <property type="entry name" value="Glycos_transf_1"/>
    <property type="match status" value="1"/>
</dbReference>
<name>A0A7D5EXJ2_9MICO</name>
<dbReference type="Gene3D" id="3.40.50.2000">
    <property type="entry name" value="Glycogen Phosphorylase B"/>
    <property type="match status" value="2"/>
</dbReference>
<proteinExistence type="predicted"/>
<protein>
    <submittedName>
        <fullName evidence="4">Glycosyltransferase</fullName>
    </submittedName>
</protein>
<gene>
    <name evidence="4" type="ORF">HW566_12000</name>
</gene>
<evidence type="ECO:0000313" key="5">
    <source>
        <dbReference type="Proteomes" id="UP000509638"/>
    </source>
</evidence>
<evidence type="ECO:0000256" key="2">
    <source>
        <dbReference type="ARBA" id="ARBA00022679"/>
    </source>
</evidence>
<dbReference type="PANTHER" id="PTHR12526:SF510">
    <property type="entry name" value="D-INOSITOL 3-PHOSPHATE GLYCOSYLTRANSFERASE"/>
    <property type="match status" value="1"/>
</dbReference>
<dbReference type="InterPro" id="IPR001296">
    <property type="entry name" value="Glyco_trans_1"/>
</dbReference>
<dbReference type="RefSeq" id="WP_178013171.1">
    <property type="nucleotide sequence ID" value="NZ_CP058316.1"/>
</dbReference>
<dbReference type="AlphaFoldDB" id="A0A7D5EXJ2"/>
<dbReference type="EMBL" id="CP058316">
    <property type="protein sequence ID" value="QLD12426.1"/>
    <property type="molecule type" value="Genomic_DNA"/>
</dbReference>
<evidence type="ECO:0000313" key="4">
    <source>
        <dbReference type="EMBL" id="QLD12426.1"/>
    </source>
</evidence>
<evidence type="ECO:0000259" key="3">
    <source>
        <dbReference type="Pfam" id="PF00534"/>
    </source>
</evidence>
<dbReference type="GO" id="GO:0016757">
    <property type="term" value="F:glycosyltransferase activity"/>
    <property type="evidence" value="ECO:0007669"/>
    <property type="project" value="UniProtKB-KW"/>
</dbReference>